<feature type="coiled-coil region" evidence="1">
    <location>
        <begin position="234"/>
        <end position="261"/>
    </location>
</feature>
<evidence type="ECO:0000313" key="3">
    <source>
        <dbReference type="Proteomes" id="UP000323646"/>
    </source>
</evidence>
<keyword evidence="3" id="KW-1185">Reference proteome</keyword>
<reference evidence="2 3" key="1">
    <citation type="submission" date="2019-08" db="EMBL/GenBank/DDBJ databases">
        <title>Selenomonas sp. mPRGC5 and Selenomonas sp. mPRGC8 isolated from ruminal fluid of dairy goat (Capra hircus).</title>
        <authorList>
            <person name="Poothong S."/>
            <person name="Nuengjamnong C."/>
            <person name="Tanasupawat S."/>
        </authorList>
    </citation>
    <scope>NUCLEOTIDE SEQUENCE [LARGE SCALE GENOMIC DNA]</scope>
    <source>
        <strain evidence="3">mPRGC5</strain>
    </source>
</reference>
<sequence length="865" mass="98106">MAEINKAYRRLMNSLLPKEKLAALYEGIDREAMAAFSEAGYSWEDIKSGLVDNSFYLGWLDEAGAAKALARILPTEVEAGRIKALSSDTSRAMHHIYQKVRERHEQEIADLFAPADEEALSSLIDQGFSERAAHEFMQDEGYFVQQITESQYADHYANNLFRAVAEARGKKANEDMEACEKAAADFAKLPDSPHKEDGWNFHAEGQVAIYLLVQEKYMPETVYDVMDGRLHDYGREHVDELEKLMEKAQQVKNTYLAIEEAPAFGQGKSPVAVYRSYLKRYMAEKGCALLSFADERAVIGQMKEDGFPEKFLPQVLQKGSPVAKEPGRLADKYIEALLYDGEVQETTTAKADVSTLDMYKNRLEAYDKAFRRSGHDGGITGNFRKYFDCLVTMALIRKNCTDEEIEKAILEGNPHIEKGREHTYAQEIQEKARRLIQKQQEWLEKVEEKLPEGKTFKELMALEYSVQAIWKYLLQERLELNPSYTGQLWKKGLDRDVAETCLLRYPDIDRKALHDVINQSPRAILLENTGLAEAQDYADEILDSVVEQMAENAAQLAEEDALEDEYNRQLELSAEGVEIDAANEYQCGQGALQLMMHGYDTLAIRNALLKKTNQQRTKAKTTGAKTAAPYVDGILQRVRNAYSRILNIKAYQQGKGIQENAAEAEYKAEMKKLWEKNKVMRPADDESIAARLLAHHKKELVIAALLACSPWTVMPGVSGLYVEHYLIRKAQQEILNAQRRLAKEKPRARDKKTDNISEEYRDEREAIQKRHTFLPYSMKMDELVAMSLLMAGFSTVAVGQVLDEESPCRDSQQNYGISVANRAHKAAFSKIAVEEEVRNETWAGIETPVRRRTITETVYTGGVNG</sequence>
<keyword evidence="1" id="KW-0175">Coiled coil</keyword>
<protein>
    <submittedName>
        <fullName evidence="2">Uncharacterized protein</fullName>
    </submittedName>
</protein>
<comment type="caution">
    <text evidence="2">The sequence shown here is derived from an EMBL/GenBank/DDBJ whole genome shotgun (WGS) entry which is preliminary data.</text>
</comment>
<dbReference type="EMBL" id="VTOY01000016">
    <property type="protein sequence ID" value="TYZ20185.1"/>
    <property type="molecule type" value="Genomic_DNA"/>
</dbReference>
<dbReference type="AlphaFoldDB" id="A0A5D6W086"/>
<gene>
    <name evidence="2" type="ORF">FZ040_12110</name>
</gene>
<organism evidence="2 3">
    <name type="scientific">Selenomonas ruminis</name>
    <dbReference type="NCBI Taxonomy" id="2593411"/>
    <lineage>
        <taxon>Bacteria</taxon>
        <taxon>Bacillati</taxon>
        <taxon>Bacillota</taxon>
        <taxon>Negativicutes</taxon>
        <taxon>Selenomonadales</taxon>
        <taxon>Selenomonadaceae</taxon>
        <taxon>Selenomonas</taxon>
    </lineage>
</organism>
<evidence type="ECO:0000256" key="1">
    <source>
        <dbReference type="SAM" id="Coils"/>
    </source>
</evidence>
<accession>A0A5D6W086</accession>
<proteinExistence type="predicted"/>
<evidence type="ECO:0000313" key="2">
    <source>
        <dbReference type="EMBL" id="TYZ20185.1"/>
    </source>
</evidence>
<dbReference type="RefSeq" id="WP_149172229.1">
    <property type="nucleotide sequence ID" value="NZ_VTOY01000016.1"/>
</dbReference>
<name>A0A5D6W086_9FIRM</name>
<dbReference type="Proteomes" id="UP000323646">
    <property type="component" value="Unassembled WGS sequence"/>
</dbReference>
<dbReference type="Gene3D" id="1.10.1240.50">
    <property type="match status" value="2"/>
</dbReference>
<dbReference type="OrthoDB" id="9899467at2"/>